<evidence type="ECO:0000313" key="3">
    <source>
        <dbReference type="Proteomes" id="UP001347174"/>
    </source>
</evidence>
<reference evidence="2 3" key="1">
    <citation type="submission" date="2023-07" db="EMBL/GenBank/DDBJ databases">
        <title>Plant endophyte Pseudomonas khavaziana can be used to control wheat stem rot.</title>
        <authorList>
            <person name="Guo S."/>
            <person name="Shen X."/>
        </authorList>
    </citation>
    <scope>NUCLEOTIDE SEQUENCE [LARGE SCALE GENOMIC DNA]</scope>
    <source>
        <strain evidence="2 3">SR9</strain>
    </source>
</reference>
<dbReference type="RefSeq" id="WP_338477135.1">
    <property type="nucleotide sequence ID" value="NZ_CP129946.1"/>
</dbReference>
<feature type="region of interest" description="Disordered" evidence="1">
    <location>
        <begin position="1"/>
        <end position="36"/>
    </location>
</feature>
<evidence type="ECO:0000313" key="2">
    <source>
        <dbReference type="EMBL" id="WWA79120.1"/>
    </source>
</evidence>
<dbReference type="Proteomes" id="UP001347174">
    <property type="component" value="Chromosome"/>
</dbReference>
<name>A0ABZ2DL86_9PSED</name>
<gene>
    <name evidence="2" type="ORF">QYQ93_13040</name>
</gene>
<proteinExistence type="predicted"/>
<organism evidence="2 3">
    <name type="scientific">Pseudomonas khavaziana</name>
    <dbReference type="NCBI Taxonomy" id="2842351"/>
    <lineage>
        <taxon>Bacteria</taxon>
        <taxon>Pseudomonadati</taxon>
        <taxon>Pseudomonadota</taxon>
        <taxon>Gammaproteobacteria</taxon>
        <taxon>Pseudomonadales</taxon>
        <taxon>Pseudomonadaceae</taxon>
        <taxon>Pseudomonas</taxon>
    </lineage>
</organism>
<dbReference type="EMBL" id="CP129946">
    <property type="protein sequence ID" value="WWA79120.1"/>
    <property type="molecule type" value="Genomic_DNA"/>
</dbReference>
<protein>
    <submittedName>
        <fullName evidence="2">Uncharacterized protein</fullName>
    </submittedName>
</protein>
<sequence>MTLSSVQKNHTPVKPDTPNNRPSVPARPPIDQMPPIDRIREVKQDFEILKSPYSGLITRDYLLAIHQGRSAATPPHTPRQMELAGNILESGLFDKIRGKNDGISLEDLKPASVDYKALSDYDLLKVVLENFDEISGGDTYLNFKELEQAAGKRPSEKSYSVATIGSADALIERSELWKRVDIGVGFLGVPGHHDSRADKTNFRHVIAKLDPAYVEFEMRYAFHY</sequence>
<keyword evidence="3" id="KW-1185">Reference proteome</keyword>
<evidence type="ECO:0000256" key="1">
    <source>
        <dbReference type="SAM" id="MobiDB-lite"/>
    </source>
</evidence>
<feature type="compositionally biased region" description="Polar residues" evidence="1">
    <location>
        <begin position="1"/>
        <end position="10"/>
    </location>
</feature>
<accession>A0ABZ2DL86</accession>